<dbReference type="AlphaFoldDB" id="A0AAD5TWS9"/>
<evidence type="ECO:0000313" key="1">
    <source>
        <dbReference type="EMBL" id="KAJ3203578.1"/>
    </source>
</evidence>
<organism evidence="1 2">
    <name type="scientific">Clydaea vesicula</name>
    <dbReference type="NCBI Taxonomy" id="447962"/>
    <lineage>
        <taxon>Eukaryota</taxon>
        <taxon>Fungi</taxon>
        <taxon>Fungi incertae sedis</taxon>
        <taxon>Chytridiomycota</taxon>
        <taxon>Chytridiomycota incertae sedis</taxon>
        <taxon>Chytridiomycetes</taxon>
        <taxon>Lobulomycetales</taxon>
        <taxon>Lobulomycetaceae</taxon>
        <taxon>Clydaea</taxon>
    </lineage>
</organism>
<dbReference type="EMBL" id="JADGJW010001409">
    <property type="protein sequence ID" value="KAJ3203578.1"/>
    <property type="molecule type" value="Genomic_DNA"/>
</dbReference>
<name>A0AAD5TWS9_9FUNG</name>
<sequence>MQTLIETHLPETKTDDLYEMKLKTIQIKSLRELSDPIVQNKIWLTYTKVFVNEEYLTLAAGHDQEFLLNQDILLWNKVNTCFAMLDGQKVIAANFTLPYTPQTLFDFPFGDDGVLAELDELLLDFPKNEKNDPVKICLVNKVLSAVELDSKNSRGPTRVAYHHAGFQLKYCPKGTYANLVLLCQEELWKKGFQYCMGQCNTKSLNSHLRMGAIPIINLFYRESKALAPQRGESLDNERFKYVYGKFKNKNGEENYLSETLVIHDLDWLATRQGWTRSNCNTPEI</sequence>
<protein>
    <submittedName>
        <fullName evidence="1">Uncharacterized protein</fullName>
    </submittedName>
</protein>
<comment type="caution">
    <text evidence="1">The sequence shown here is derived from an EMBL/GenBank/DDBJ whole genome shotgun (WGS) entry which is preliminary data.</text>
</comment>
<gene>
    <name evidence="1" type="ORF">HK099_001462</name>
</gene>
<keyword evidence="2" id="KW-1185">Reference proteome</keyword>
<evidence type="ECO:0000313" key="2">
    <source>
        <dbReference type="Proteomes" id="UP001211065"/>
    </source>
</evidence>
<proteinExistence type="predicted"/>
<dbReference type="Proteomes" id="UP001211065">
    <property type="component" value="Unassembled WGS sequence"/>
</dbReference>
<accession>A0AAD5TWS9</accession>
<reference evidence="1" key="1">
    <citation type="submission" date="2020-05" db="EMBL/GenBank/DDBJ databases">
        <title>Phylogenomic resolution of chytrid fungi.</title>
        <authorList>
            <person name="Stajich J.E."/>
            <person name="Amses K."/>
            <person name="Simmons R."/>
            <person name="Seto K."/>
            <person name="Myers J."/>
            <person name="Bonds A."/>
            <person name="Quandt C.A."/>
            <person name="Barry K."/>
            <person name="Liu P."/>
            <person name="Grigoriev I."/>
            <person name="Longcore J.E."/>
            <person name="James T.Y."/>
        </authorList>
    </citation>
    <scope>NUCLEOTIDE SEQUENCE</scope>
    <source>
        <strain evidence="1">JEL0476</strain>
    </source>
</reference>